<evidence type="ECO:0000256" key="4">
    <source>
        <dbReference type="ARBA" id="ARBA00023012"/>
    </source>
</evidence>
<dbReference type="PANTHER" id="PTHR45339:SF1">
    <property type="entry name" value="HYBRID SIGNAL TRANSDUCTION HISTIDINE KINASE J"/>
    <property type="match status" value="1"/>
</dbReference>
<dbReference type="SMART" id="SM00091">
    <property type="entry name" value="PAS"/>
    <property type="match status" value="2"/>
</dbReference>
<dbReference type="Gene3D" id="1.10.287.130">
    <property type="match status" value="1"/>
</dbReference>
<evidence type="ECO:0000259" key="8">
    <source>
        <dbReference type="PROSITE" id="PS50112"/>
    </source>
</evidence>
<evidence type="ECO:0000256" key="2">
    <source>
        <dbReference type="ARBA" id="ARBA00012438"/>
    </source>
</evidence>
<dbReference type="CDD" id="cd00082">
    <property type="entry name" value="HisKA"/>
    <property type="match status" value="1"/>
</dbReference>
<feature type="domain" description="Response regulatory" evidence="7">
    <location>
        <begin position="798"/>
        <end position="917"/>
    </location>
</feature>
<dbReference type="Pfam" id="PF02518">
    <property type="entry name" value="HATPase_c"/>
    <property type="match status" value="1"/>
</dbReference>
<evidence type="ECO:0000313" key="10">
    <source>
        <dbReference type="Proteomes" id="UP001595478"/>
    </source>
</evidence>
<dbReference type="Pfam" id="PF00072">
    <property type="entry name" value="Response_reg"/>
    <property type="match status" value="1"/>
</dbReference>
<evidence type="ECO:0000256" key="1">
    <source>
        <dbReference type="ARBA" id="ARBA00000085"/>
    </source>
</evidence>
<dbReference type="InterPro" id="IPR004358">
    <property type="entry name" value="Sig_transdc_His_kin-like_C"/>
</dbReference>
<dbReference type="InterPro" id="IPR000014">
    <property type="entry name" value="PAS"/>
</dbReference>
<dbReference type="InterPro" id="IPR001789">
    <property type="entry name" value="Sig_transdc_resp-reg_receiver"/>
</dbReference>
<dbReference type="Gene3D" id="3.30.565.10">
    <property type="entry name" value="Histidine kinase-like ATPase, C-terminal domain"/>
    <property type="match status" value="1"/>
</dbReference>
<accession>A0ABV7FTI1</accession>
<dbReference type="InterPro" id="IPR005467">
    <property type="entry name" value="His_kinase_dom"/>
</dbReference>
<evidence type="ECO:0000259" key="7">
    <source>
        <dbReference type="PROSITE" id="PS50110"/>
    </source>
</evidence>
<dbReference type="InterPro" id="IPR011006">
    <property type="entry name" value="CheY-like_superfamily"/>
</dbReference>
<keyword evidence="3 5" id="KW-0597">Phosphoprotein</keyword>
<feature type="domain" description="Histidine kinase" evidence="6">
    <location>
        <begin position="434"/>
        <end position="651"/>
    </location>
</feature>
<keyword evidence="10" id="KW-1185">Reference proteome</keyword>
<evidence type="ECO:0000313" key="9">
    <source>
        <dbReference type="EMBL" id="MFC3122998.1"/>
    </source>
</evidence>
<dbReference type="PRINTS" id="PR00344">
    <property type="entry name" value="BCTRLSENSOR"/>
</dbReference>
<dbReference type="SMART" id="SM00387">
    <property type="entry name" value="HATPase_c"/>
    <property type="match status" value="1"/>
</dbReference>
<dbReference type="InterPro" id="IPR013767">
    <property type="entry name" value="PAS_fold"/>
</dbReference>
<dbReference type="SUPFAM" id="SSF47384">
    <property type="entry name" value="Homodimeric domain of signal transducing histidine kinase"/>
    <property type="match status" value="1"/>
</dbReference>
<dbReference type="Proteomes" id="UP001595478">
    <property type="component" value="Unassembled WGS sequence"/>
</dbReference>
<dbReference type="SMART" id="SM00388">
    <property type="entry name" value="HisKA"/>
    <property type="match status" value="1"/>
</dbReference>
<dbReference type="SUPFAM" id="SSF55785">
    <property type="entry name" value="PYP-like sensor domain (PAS domain)"/>
    <property type="match status" value="3"/>
</dbReference>
<evidence type="ECO:0000256" key="5">
    <source>
        <dbReference type="PROSITE-ProRule" id="PRU00169"/>
    </source>
</evidence>
<dbReference type="SUPFAM" id="SSF55874">
    <property type="entry name" value="ATPase domain of HSP90 chaperone/DNA topoisomerase II/histidine kinase"/>
    <property type="match status" value="1"/>
</dbReference>
<dbReference type="SMART" id="SM00448">
    <property type="entry name" value="REC"/>
    <property type="match status" value="1"/>
</dbReference>
<protein>
    <recommendedName>
        <fullName evidence="2">histidine kinase</fullName>
        <ecNumber evidence="2">2.7.13.3</ecNumber>
    </recommendedName>
</protein>
<dbReference type="EMBL" id="JBHRSW010000043">
    <property type="protein sequence ID" value="MFC3122998.1"/>
    <property type="molecule type" value="Genomic_DNA"/>
</dbReference>
<dbReference type="InterPro" id="IPR036097">
    <property type="entry name" value="HisK_dim/P_sf"/>
</dbReference>
<dbReference type="CDD" id="cd16922">
    <property type="entry name" value="HATPase_EvgS-ArcB-TorS-like"/>
    <property type="match status" value="1"/>
</dbReference>
<feature type="domain" description="PAS" evidence="8">
    <location>
        <begin position="38"/>
        <end position="92"/>
    </location>
</feature>
<dbReference type="Gene3D" id="3.30.450.20">
    <property type="entry name" value="PAS domain"/>
    <property type="match status" value="3"/>
</dbReference>
<keyword evidence="4" id="KW-0902">Two-component regulatory system</keyword>
<dbReference type="CDD" id="cd17546">
    <property type="entry name" value="REC_hyHK_CKI1_RcsC-like"/>
    <property type="match status" value="1"/>
</dbReference>
<evidence type="ECO:0000256" key="3">
    <source>
        <dbReference type="ARBA" id="ARBA00022553"/>
    </source>
</evidence>
<dbReference type="InterPro" id="IPR036890">
    <property type="entry name" value="HATPase_C_sf"/>
</dbReference>
<organism evidence="9 10">
    <name type="scientific">Agaribacter flavus</name>
    <dbReference type="NCBI Taxonomy" id="1902781"/>
    <lineage>
        <taxon>Bacteria</taxon>
        <taxon>Pseudomonadati</taxon>
        <taxon>Pseudomonadota</taxon>
        <taxon>Gammaproteobacteria</taxon>
        <taxon>Alteromonadales</taxon>
        <taxon>Alteromonadaceae</taxon>
        <taxon>Agaribacter</taxon>
    </lineage>
</organism>
<sequence length="917" mass="103795">MVYVVTNRIPFAQSSTFGITHYVANMKNNTSIDLLGAFSKSVEEIFAACTAAILLVDENAKIRYCNDAVRFLFGYQDYELVHQSIDLLLPREFRFGHEEMFKRYFISPERRQMGNGTVFPCLNRSGERIDVCIGLNTLTLEGETFVIANITEAQESSEALARDMRRSELLRSRMNEQKRLIQVADASNSSVLITDENHQVTWVNKSLAFLLNKNIQDLIGKSLNEVFSDYREELYDLFQAYEDGLPLKRSFLLNVNGNFKNLSMMLSPTQSQYNLKGNVLYINDTTEFERLQHDLEESSQLLATIAKIAKIGYYTLDIETNELTWSDEVYLIHELPVGIPMDVDTAISFYTNQSRPVIEKAIENSIHTGEPFDLELPFLTAKERDIWVRAVGYIEFKEGKAAMLKGAFQDITHMRLSAIEAERGIRAKSAFLANMSHELRTPINGILGVSEILSETNLSEQQAEYLSVLSKSASTLLSLVNQVLTYAKLEEYPDDVHKSELSIYTLMQQVVFAHKVACERKGLMFSMRIEDDVPEHMMADGEKLEQILNNVLSNAVKFTVFGSISVNITRNSENELVFSVSDTGPGIREEDQEMLFEAFRQLDMSYARQHDGTGLGLAISKALVTNLGGHIGVDSVLGTGSTFWFTLPYELASVKSAQAVSVNIPPVLIMVTKQSKAKWVSATERLNVSIVICENETEVLQQLKQNDQIKIVLLFVEWLTKPLKVVKQAVERLISEQQILLFSYSKRGESAYLEDCEHVMYVDRMPDSTSDIEEQLLIVEKYYEAYMNSSSRKLEGKHLLVVEDNEINQMIFKEMLNGIAGKITIAENGELALTKLAEHDDIDIIVMDCQMPEMDGYECTTIIRNSNDEKCRNLPIIAATAHVLNDEVAKCYSVGMDDVIQKPFNKHQLIKTIANYL</sequence>
<feature type="domain" description="PAS" evidence="8">
    <location>
        <begin position="176"/>
        <end position="239"/>
    </location>
</feature>
<dbReference type="EC" id="2.7.13.3" evidence="2"/>
<dbReference type="Pfam" id="PF00989">
    <property type="entry name" value="PAS"/>
    <property type="match status" value="2"/>
</dbReference>
<dbReference type="InterPro" id="IPR003594">
    <property type="entry name" value="HATPase_dom"/>
</dbReference>
<dbReference type="PANTHER" id="PTHR45339">
    <property type="entry name" value="HYBRID SIGNAL TRANSDUCTION HISTIDINE KINASE J"/>
    <property type="match status" value="1"/>
</dbReference>
<dbReference type="InterPro" id="IPR035965">
    <property type="entry name" value="PAS-like_dom_sf"/>
</dbReference>
<feature type="modified residue" description="4-aspartylphosphate" evidence="5">
    <location>
        <position position="848"/>
    </location>
</feature>
<dbReference type="Gene3D" id="3.40.50.2300">
    <property type="match status" value="1"/>
</dbReference>
<dbReference type="PROSITE" id="PS50110">
    <property type="entry name" value="RESPONSE_REGULATORY"/>
    <property type="match status" value="1"/>
</dbReference>
<keyword evidence="9" id="KW-0067">ATP-binding</keyword>
<proteinExistence type="predicted"/>
<dbReference type="PROSITE" id="PS50109">
    <property type="entry name" value="HIS_KIN"/>
    <property type="match status" value="1"/>
</dbReference>
<dbReference type="PROSITE" id="PS50112">
    <property type="entry name" value="PAS"/>
    <property type="match status" value="2"/>
</dbReference>
<comment type="caution">
    <text evidence="9">The sequence shown here is derived from an EMBL/GenBank/DDBJ whole genome shotgun (WGS) entry which is preliminary data.</text>
</comment>
<dbReference type="InterPro" id="IPR003661">
    <property type="entry name" value="HisK_dim/P_dom"/>
</dbReference>
<dbReference type="NCBIfam" id="TIGR00229">
    <property type="entry name" value="sensory_box"/>
    <property type="match status" value="1"/>
</dbReference>
<gene>
    <name evidence="9" type="ORF">ACFOHL_15340</name>
</gene>
<keyword evidence="9" id="KW-0547">Nucleotide-binding</keyword>
<dbReference type="Pfam" id="PF00512">
    <property type="entry name" value="HisKA"/>
    <property type="match status" value="1"/>
</dbReference>
<reference evidence="10" key="1">
    <citation type="journal article" date="2019" name="Int. J. Syst. Evol. Microbiol.">
        <title>The Global Catalogue of Microorganisms (GCM) 10K type strain sequencing project: providing services to taxonomists for standard genome sequencing and annotation.</title>
        <authorList>
            <consortium name="The Broad Institute Genomics Platform"/>
            <consortium name="The Broad Institute Genome Sequencing Center for Infectious Disease"/>
            <person name="Wu L."/>
            <person name="Ma J."/>
        </authorList>
    </citation>
    <scope>NUCLEOTIDE SEQUENCE [LARGE SCALE GENOMIC DNA]</scope>
    <source>
        <strain evidence="10">KCTC 52473</strain>
    </source>
</reference>
<name>A0ABV7FTI1_9ALTE</name>
<dbReference type="SUPFAM" id="SSF52172">
    <property type="entry name" value="CheY-like"/>
    <property type="match status" value="1"/>
</dbReference>
<dbReference type="GO" id="GO:0005524">
    <property type="term" value="F:ATP binding"/>
    <property type="evidence" value="ECO:0007669"/>
    <property type="project" value="UniProtKB-KW"/>
</dbReference>
<dbReference type="RefSeq" id="WP_376921123.1">
    <property type="nucleotide sequence ID" value="NZ_JBHRSW010000043.1"/>
</dbReference>
<evidence type="ECO:0000259" key="6">
    <source>
        <dbReference type="PROSITE" id="PS50109"/>
    </source>
</evidence>
<dbReference type="CDD" id="cd00130">
    <property type="entry name" value="PAS"/>
    <property type="match status" value="1"/>
</dbReference>
<comment type="catalytic activity">
    <reaction evidence="1">
        <text>ATP + protein L-histidine = ADP + protein N-phospho-L-histidine.</text>
        <dbReference type="EC" id="2.7.13.3"/>
    </reaction>
</comment>